<dbReference type="PANTHER" id="PTHR14202">
    <property type="entry name" value="60 KDA RIBONUCLEOPROTEIN SSA/RO"/>
    <property type="match status" value="1"/>
</dbReference>
<dbReference type="Gene3D" id="3.40.50.410">
    <property type="entry name" value="von Willebrand factor, type A domain"/>
    <property type="match status" value="1"/>
</dbReference>
<dbReference type="PANTHER" id="PTHR14202:SF0">
    <property type="entry name" value="RNA-BINDING PROTEIN RO60"/>
    <property type="match status" value="1"/>
</dbReference>
<dbReference type="GO" id="GO:1990904">
    <property type="term" value="C:ribonucleoprotein complex"/>
    <property type="evidence" value="ECO:0007669"/>
    <property type="project" value="TreeGrafter"/>
</dbReference>
<dbReference type="InterPro" id="IPR056800">
    <property type="entry name" value="vWA_Ro60"/>
</dbReference>
<organism evidence="2 3">
    <name type="scientific">Lichenifustis flavocetrariae</name>
    <dbReference type="NCBI Taxonomy" id="2949735"/>
    <lineage>
        <taxon>Bacteria</taxon>
        <taxon>Pseudomonadati</taxon>
        <taxon>Pseudomonadota</taxon>
        <taxon>Alphaproteobacteria</taxon>
        <taxon>Hyphomicrobiales</taxon>
        <taxon>Lichenihabitantaceae</taxon>
        <taxon>Lichenifustis</taxon>
    </lineage>
</organism>
<evidence type="ECO:0000313" key="3">
    <source>
        <dbReference type="Proteomes" id="UP001165667"/>
    </source>
</evidence>
<keyword evidence="3" id="KW-1185">Reference proteome</keyword>
<dbReference type="AlphaFoldDB" id="A0AA41YTY3"/>
<dbReference type="Proteomes" id="UP001165667">
    <property type="component" value="Unassembled WGS sequence"/>
</dbReference>
<comment type="caution">
    <text evidence="2">The sequence shown here is derived from an EMBL/GenBank/DDBJ whole genome shotgun (WGS) entry which is preliminary data.</text>
</comment>
<proteinExistence type="predicted"/>
<dbReference type="InterPro" id="IPR040322">
    <property type="entry name" value="TROVE2"/>
</dbReference>
<gene>
    <name evidence="2" type="ORF">M8523_04420</name>
</gene>
<sequence>MVVGGASFMLQAPWGQALIDGCVSRAIHSESWPAPARPFGTALQDCRKTGIKAKLVAAGRVSNGFSIADPIDASMMDVVGFDTSAPTLIADFIRAE</sequence>
<dbReference type="EMBL" id="JAMOIM010000002">
    <property type="protein sequence ID" value="MCW6507260.1"/>
    <property type="molecule type" value="Genomic_DNA"/>
</dbReference>
<feature type="domain" description="RNA-binding protein RO60 vWA" evidence="1">
    <location>
        <begin position="29"/>
        <end position="93"/>
    </location>
</feature>
<reference evidence="2" key="1">
    <citation type="submission" date="2022-05" db="EMBL/GenBank/DDBJ databases">
        <authorList>
            <person name="Pankratov T."/>
        </authorList>
    </citation>
    <scope>NUCLEOTIDE SEQUENCE</scope>
    <source>
        <strain evidence="2">BP6-180914</strain>
    </source>
</reference>
<dbReference type="InterPro" id="IPR036465">
    <property type="entry name" value="vWFA_dom_sf"/>
</dbReference>
<dbReference type="Pfam" id="PF25045">
    <property type="entry name" value="vWA_Ro60"/>
    <property type="match status" value="1"/>
</dbReference>
<protein>
    <recommendedName>
        <fullName evidence="1">RNA-binding protein RO60 vWA domain-containing protein</fullName>
    </recommendedName>
</protein>
<name>A0AA41YTY3_9HYPH</name>
<evidence type="ECO:0000313" key="2">
    <source>
        <dbReference type="EMBL" id="MCW6507260.1"/>
    </source>
</evidence>
<evidence type="ECO:0000259" key="1">
    <source>
        <dbReference type="Pfam" id="PF25045"/>
    </source>
</evidence>
<dbReference type="RefSeq" id="WP_282583625.1">
    <property type="nucleotide sequence ID" value="NZ_JAMOIM010000002.1"/>
</dbReference>
<dbReference type="GO" id="GO:0003723">
    <property type="term" value="F:RNA binding"/>
    <property type="evidence" value="ECO:0007669"/>
    <property type="project" value="InterPro"/>
</dbReference>
<accession>A0AA41YTY3</accession>